<evidence type="ECO:0000256" key="1">
    <source>
        <dbReference type="ARBA" id="ARBA00008070"/>
    </source>
</evidence>
<comment type="similarity">
    <text evidence="1">Belongs to the WD repeat L(2)GL family.</text>
</comment>
<dbReference type="InterPro" id="IPR001680">
    <property type="entry name" value="WD40_rpt"/>
</dbReference>
<evidence type="ECO:0000259" key="4">
    <source>
        <dbReference type="Pfam" id="PF08596"/>
    </source>
</evidence>
<sequence length="1021" mass="112881">MFVKKLVEKASIKKSGGNNSENVKESDVEPRLVFHHGIPRGSSMDGRIKLFGRDNTQALLQSKEAEPTKFLQVWDVENKVLSHVHAFQQEITSFTIMQQSPYMYIGDSVGNVSVVKLEKEPCHIVRTNYNIPYTVSHGKTDGFSDSVVCNALRVTMLNVFKSCRLGNSTEVSAENAVTHILPQPMAESKRVLIIFRDGLTTLWDIRESKSIFTTGGNGNVLQSLHHEATKVTSACWACPFGTRVVVGYNNGEIFIWGIPSVLNSRGGLASDSPTQNAPICKLNVGYKLNKIPIASLKWAYADGKASRLYVMGASNFESENLPQVVLLNEHTESRMIKLGLHLAEPCSDMEIISGSSEQGKHRQDCFLLVGKSGHIYAYDDCSIEKYLLQCQSRSHQSLPKEVMVKLPFVDSSITAAKFITDNPCLEFGVEDYVTLAKDFPHIFSFENKTKDGSTQFNGFSKVRNLYITGHSNGAITFCDVSSPILIPVLSLKQQSEDDTSLSGIAVTALFFDRNAQLLVSGDQSGTVRIYKLKPEPYGIESSFLSLQGSTKKGNSHIIDSIKLITINGAILCINISQNLKHLAIGSDQGYVAVVDIEGPNLLYQQHIESELCTGIISLQFQSCSLHGFEKNVLAVGTKDSSVLALDSDTGNKLSSTSVHPKKPYKALFMHVFNEQDTSGKGNASGDAMPKQYLLLLCSEKALYLYSFTHVIQGVKKVICKKKFQTSCCWASTFYTSSEVAALALLFTNGRVEIRSLPELTLLKETWIRGFAYSTPKPNSLSNTSICSSSEGDIVMVNGDQEIFVVSVLSHKQIFRHLESASQVYRKDLVVSQEGLVSAGPVIHKEKKKGIFSSVIKDITGSKSKPVPDHMETEDARKSFKELETIFSIANFPVNTEDTENKARDEEGEVELDIDDIDIDIDIDAAAKKPKEQNMLAAALNKQNLANKFQVLKGKLKQMKPKSEKNSTKEEPQDEKPGTVDQIKKKYGFSNANETSVAKIAESKLQDNVKKFQKIRNQMVIQ</sequence>
<comment type="caution">
    <text evidence="5">The sequence shown here is derived from an EMBL/GenBank/DDBJ whole genome shotgun (WGS) entry which is preliminary data.</text>
</comment>
<feature type="region of interest" description="Disordered" evidence="3">
    <location>
        <begin position="954"/>
        <end position="981"/>
    </location>
</feature>
<dbReference type="SMART" id="SM00320">
    <property type="entry name" value="WD40"/>
    <property type="match status" value="4"/>
</dbReference>
<dbReference type="InterPro" id="IPR036322">
    <property type="entry name" value="WD40_repeat_dom_sf"/>
</dbReference>
<dbReference type="AlphaFoldDB" id="A0AA87Z321"/>
<keyword evidence="2" id="KW-0268">Exocytosis</keyword>
<reference evidence="5" key="1">
    <citation type="submission" date="2023-07" db="EMBL/GenBank/DDBJ databases">
        <title>draft genome sequence of fig (Ficus carica).</title>
        <authorList>
            <person name="Takahashi T."/>
            <person name="Nishimura K."/>
        </authorList>
    </citation>
    <scope>NUCLEOTIDE SEQUENCE</scope>
</reference>
<dbReference type="EMBL" id="BTGU01000002">
    <property type="protein sequence ID" value="GMN28702.1"/>
    <property type="molecule type" value="Genomic_DNA"/>
</dbReference>
<name>A0AA87Z321_FICCA</name>
<dbReference type="GO" id="GO:0005096">
    <property type="term" value="F:GTPase activator activity"/>
    <property type="evidence" value="ECO:0007669"/>
    <property type="project" value="TreeGrafter"/>
</dbReference>
<gene>
    <name evidence="5" type="ORF">TIFTF001_002146</name>
</gene>
<dbReference type="SUPFAM" id="SSF50978">
    <property type="entry name" value="WD40 repeat-like"/>
    <property type="match status" value="2"/>
</dbReference>
<accession>A0AA87Z321</accession>
<organism evidence="5 6">
    <name type="scientific">Ficus carica</name>
    <name type="common">Common fig</name>
    <dbReference type="NCBI Taxonomy" id="3494"/>
    <lineage>
        <taxon>Eukaryota</taxon>
        <taxon>Viridiplantae</taxon>
        <taxon>Streptophyta</taxon>
        <taxon>Embryophyta</taxon>
        <taxon>Tracheophyta</taxon>
        <taxon>Spermatophyta</taxon>
        <taxon>Magnoliopsida</taxon>
        <taxon>eudicotyledons</taxon>
        <taxon>Gunneridae</taxon>
        <taxon>Pentapetalae</taxon>
        <taxon>rosids</taxon>
        <taxon>fabids</taxon>
        <taxon>Rosales</taxon>
        <taxon>Moraceae</taxon>
        <taxon>Ficeae</taxon>
        <taxon>Ficus</taxon>
    </lineage>
</organism>
<feature type="compositionally biased region" description="Basic and acidic residues" evidence="3">
    <location>
        <begin position="960"/>
        <end position="981"/>
    </location>
</feature>
<dbReference type="InterPro" id="IPR013905">
    <property type="entry name" value="Lgl_C_dom"/>
</dbReference>
<dbReference type="GO" id="GO:0005737">
    <property type="term" value="C:cytoplasm"/>
    <property type="evidence" value="ECO:0007669"/>
    <property type="project" value="TreeGrafter"/>
</dbReference>
<protein>
    <recommendedName>
        <fullName evidence="4">Lethal giant larvae (Lgl)-like C-terminal domain-containing protein</fullName>
    </recommendedName>
</protein>
<dbReference type="GO" id="GO:0005886">
    <property type="term" value="C:plasma membrane"/>
    <property type="evidence" value="ECO:0007669"/>
    <property type="project" value="TreeGrafter"/>
</dbReference>
<dbReference type="PANTHER" id="PTHR10241:SF27">
    <property type="entry name" value="TRANSDUCIN_WD40 REPEAT-LIKE SUPERFAMILY PROTEIN"/>
    <property type="match status" value="1"/>
</dbReference>
<dbReference type="InterPro" id="IPR015943">
    <property type="entry name" value="WD40/YVTN_repeat-like_dom_sf"/>
</dbReference>
<dbReference type="Pfam" id="PF08596">
    <property type="entry name" value="Lgl_C"/>
    <property type="match status" value="1"/>
</dbReference>
<dbReference type="GO" id="GO:0019905">
    <property type="term" value="F:syntaxin binding"/>
    <property type="evidence" value="ECO:0007669"/>
    <property type="project" value="TreeGrafter"/>
</dbReference>
<dbReference type="GO" id="GO:0006887">
    <property type="term" value="P:exocytosis"/>
    <property type="evidence" value="ECO:0007669"/>
    <property type="project" value="UniProtKB-KW"/>
</dbReference>
<evidence type="ECO:0000256" key="3">
    <source>
        <dbReference type="SAM" id="MobiDB-lite"/>
    </source>
</evidence>
<evidence type="ECO:0000313" key="6">
    <source>
        <dbReference type="Proteomes" id="UP001187192"/>
    </source>
</evidence>
<evidence type="ECO:0000313" key="5">
    <source>
        <dbReference type="EMBL" id="GMN28702.1"/>
    </source>
</evidence>
<dbReference type="PANTHER" id="PTHR10241">
    <property type="entry name" value="LETHAL 2 GIANT LARVAE PROTEIN"/>
    <property type="match status" value="1"/>
</dbReference>
<feature type="domain" description="Lethal giant larvae (Lgl)-like C-terminal" evidence="4">
    <location>
        <begin position="714"/>
        <end position="829"/>
    </location>
</feature>
<evidence type="ECO:0000256" key="2">
    <source>
        <dbReference type="ARBA" id="ARBA00022483"/>
    </source>
</evidence>
<proteinExistence type="inferred from homology"/>
<dbReference type="Proteomes" id="UP001187192">
    <property type="component" value="Unassembled WGS sequence"/>
</dbReference>
<keyword evidence="6" id="KW-1185">Reference proteome</keyword>
<dbReference type="GO" id="GO:0006893">
    <property type="term" value="P:Golgi to plasma membrane transport"/>
    <property type="evidence" value="ECO:0007669"/>
    <property type="project" value="TreeGrafter"/>
</dbReference>
<dbReference type="GO" id="GO:0045159">
    <property type="term" value="F:myosin II binding"/>
    <property type="evidence" value="ECO:0007669"/>
    <property type="project" value="TreeGrafter"/>
</dbReference>
<dbReference type="Gene3D" id="2.130.10.10">
    <property type="entry name" value="YVTN repeat-like/Quinoprotein amine dehydrogenase"/>
    <property type="match status" value="3"/>
</dbReference>